<dbReference type="NCBIfam" id="TIGR02532">
    <property type="entry name" value="IV_pilin_GFxxxE"/>
    <property type="match status" value="1"/>
</dbReference>
<evidence type="ECO:0000313" key="2">
    <source>
        <dbReference type="EMBL" id="KKL89779.1"/>
    </source>
</evidence>
<sequence>MIADDIRENTPGRARRRAFTMVELPAVGPPRRIELPAVSRRKSGAFTMVELLIVIVIIGLLVTILMPTVGRVRDMARKVVCATTLHSHGVAVASYISANDAYPNVAPWPWYSGDPLRWANGDWDHRLDGWPKFYGVLETLGFEGTRKTNWGNWHYDGPIENIWKGSFCPSMDPISILVAANNAGNYGFNWNRMYWVWYHKWAIGYQWSPFLRSGTRRGRDPVYLKEFTEWDNYLYQWIMPTIKINDVWYCTQAAHPRELKA</sequence>
<feature type="transmembrane region" description="Helical" evidence="1">
    <location>
        <begin position="45"/>
        <end position="69"/>
    </location>
</feature>
<dbReference type="PANTHER" id="PTHR30093">
    <property type="entry name" value="GENERAL SECRETION PATHWAY PROTEIN G"/>
    <property type="match status" value="1"/>
</dbReference>
<keyword evidence="1" id="KW-1133">Transmembrane helix</keyword>
<dbReference type="Gene3D" id="3.30.700.10">
    <property type="entry name" value="Glycoprotein, Type 4 Pilin"/>
    <property type="match status" value="1"/>
</dbReference>
<keyword evidence="1" id="KW-0472">Membrane</keyword>
<feature type="non-terminal residue" evidence="2">
    <location>
        <position position="261"/>
    </location>
</feature>
<gene>
    <name evidence="2" type="ORF">LCGC14_1911310</name>
</gene>
<reference evidence="2" key="1">
    <citation type="journal article" date="2015" name="Nature">
        <title>Complex archaea that bridge the gap between prokaryotes and eukaryotes.</title>
        <authorList>
            <person name="Spang A."/>
            <person name="Saw J.H."/>
            <person name="Jorgensen S.L."/>
            <person name="Zaremba-Niedzwiedzka K."/>
            <person name="Martijn J."/>
            <person name="Lind A.E."/>
            <person name="van Eijk R."/>
            <person name="Schleper C."/>
            <person name="Guy L."/>
            <person name="Ettema T.J."/>
        </authorList>
    </citation>
    <scope>NUCLEOTIDE SEQUENCE</scope>
</reference>
<keyword evidence="1" id="KW-0812">Transmembrane</keyword>
<dbReference type="SUPFAM" id="SSF54523">
    <property type="entry name" value="Pili subunits"/>
    <property type="match status" value="1"/>
</dbReference>
<comment type="caution">
    <text evidence="2">The sequence shown here is derived from an EMBL/GenBank/DDBJ whole genome shotgun (WGS) entry which is preliminary data.</text>
</comment>
<proteinExistence type="predicted"/>
<dbReference type="PANTHER" id="PTHR30093:SF2">
    <property type="entry name" value="TYPE II SECRETION SYSTEM PROTEIN H"/>
    <property type="match status" value="1"/>
</dbReference>
<dbReference type="InterPro" id="IPR045584">
    <property type="entry name" value="Pilin-like"/>
</dbReference>
<evidence type="ECO:0000256" key="1">
    <source>
        <dbReference type="SAM" id="Phobius"/>
    </source>
</evidence>
<protein>
    <recommendedName>
        <fullName evidence="3">Type II secretion system protein GspG C-terminal domain-containing protein</fullName>
    </recommendedName>
</protein>
<organism evidence="2">
    <name type="scientific">marine sediment metagenome</name>
    <dbReference type="NCBI Taxonomy" id="412755"/>
    <lineage>
        <taxon>unclassified sequences</taxon>
        <taxon>metagenomes</taxon>
        <taxon>ecological metagenomes</taxon>
    </lineage>
</organism>
<dbReference type="EMBL" id="LAZR01020191">
    <property type="protein sequence ID" value="KKL89779.1"/>
    <property type="molecule type" value="Genomic_DNA"/>
</dbReference>
<dbReference type="AlphaFoldDB" id="A0A0F9FTJ5"/>
<dbReference type="InterPro" id="IPR012902">
    <property type="entry name" value="N_methyl_site"/>
</dbReference>
<dbReference type="Pfam" id="PF07963">
    <property type="entry name" value="N_methyl"/>
    <property type="match status" value="1"/>
</dbReference>
<accession>A0A0F9FTJ5</accession>
<evidence type="ECO:0008006" key="3">
    <source>
        <dbReference type="Google" id="ProtNLM"/>
    </source>
</evidence>
<name>A0A0F9FTJ5_9ZZZZ</name>